<dbReference type="RefSeq" id="WP_243569306.1">
    <property type="nucleotide sequence ID" value="NZ_BAAARD010000005.1"/>
</dbReference>
<dbReference type="InterPro" id="IPR016040">
    <property type="entry name" value="NAD(P)-bd_dom"/>
</dbReference>
<evidence type="ECO:0000313" key="2">
    <source>
        <dbReference type="EMBL" id="UOE26482.1"/>
    </source>
</evidence>
<dbReference type="SUPFAM" id="SSF51735">
    <property type="entry name" value="NAD(P)-binding Rossmann-fold domains"/>
    <property type="match status" value="1"/>
</dbReference>
<evidence type="ECO:0000313" key="3">
    <source>
        <dbReference type="Proteomes" id="UP000831304"/>
    </source>
</evidence>
<proteinExistence type="predicted"/>
<gene>
    <name evidence="2" type="ORF">MTP13_01495</name>
</gene>
<keyword evidence="3" id="KW-1185">Reference proteome</keyword>
<dbReference type="Proteomes" id="UP000831304">
    <property type="component" value="Chromosome"/>
</dbReference>
<dbReference type="PANTHER" id="PTHR48079:SF6">
    <property type="entry name" value="NAD(P)-BINDING DOMAIN-CONTAINING PROTEIN-RELATED"/>
    <property type="match status" value="1"/>
</dbReference>
<dbReference type="InterPro" id="IPR051783">
    <property type="entry name" value="NAD(P)-dependent_oxidoreduct"/>
</dbReference>
<reference evidence="2 3" key="1">
    <citation type="submission" date="2022-03" db="EMBL/GenBank/DDBJ databases">
        <title>Agromyces sp. isolated from the gut of P. brevitarsis seulensis larvae.</title>
        <authorList>
            <person name="Won M."/>
            <person name="Kwon S.-W."/>
        </authorList>
    </citation>
    <scope>NUCLEOTIDE SEQUENCE [LARGE SCALE GENOMIC DNA]</scope>
    <source>
        <strain evidence="2 3">KACC 16215</strain>
    </source>
</reference>
<dbReference type="PANTHER" id="PTHR48079">
    <property type="entry name" value="PROTEIN YEEZ"/>
    <property type="match status" value="1"/>
</dbReference>
<dbReference type="Gene3D" id="3.40.50.720">
    <property type="entry name" value="NAD(P)-binding Rossmann-like Domain"/>
    <property type="match status" value="1"/>
</dbReference>
<accession>A0ABY4AVS0</accession>
<name>A0ABY4AVS0_9MICO</name>
<dbReference type="InterPro" id="IPR036291">
    <property type="entry name" value="NAD(P)-bd_dom_sf"/>
</dbReference>
<dbReference type="Pfam" id="PF13460">
    <property type="entry name" value="NAD_binding_10"/>
    <property type="match status" value="1"/>
</dbReference>
<protein>
    <submittedName>
        <fullName evidence="2">NAD(P)H-binding protein</fullName>
    </submittedName>
</protein>
<sequence>MRILLTGATGTIGSAVLDELVEAGHEVRAVVRSEQSARAVAARGAVARLGEVTDASWFGTELADAEAAIHTAAPTSGAAEFDAAVLDAVENEFAATGRRFVHTSGIWEYGSGATLQDDGPLDPPEIVAWRVPLEEQLLAGPVSATIVAPGVVYGAGGIPELLTTPGPDGRVRLVGDGRQHWSLVHRGDLARLYRIAVEHPQQQGRLIAVDGRPLTVRAIGEATVAAGRASSVVEESLEETRARLGTPFADALLLDQRALGEKARALGWRPAHRSLLEEVFGDDARDDDAR</sequence>
<feature type="domain" description="NAD(P)-binding" evidence="1">
    <location>
        <begin position="7"/>
        <end position="151"/>
    </location>
</feature>
<organism evidence="2 3">
    <name type="scientific">Agromyces soli</name>
    <dbReference type="NCBI Taxonomy" id="659012"/>
    <lineage>
        <taxon>Bacteria</taxon>
        <taxon>Bacillati</taxon>
        <taxon>Actinomycetota</taxon>
        <taxon>Actinomycetes</taxon>
        <taxon>Micrococcales</taxon>
        <taxon>Microbacteriaceae</taxon>
        <taxon>Agromyces</taxon>
    </lineage>
</organism>
<dbReference type="EMBL" id="CP094533">
    <property type="protein sequence ID" value="UOE26482.1"/>
    <property type="molecule type" value="Genomic_DNA"/>
</dbReference>
<evidence type="ECO:0000259" key="1">
    <source>
        <dbReference type="Pfam" id="PF13460"/>
    </source>
</evidence>